<evidence type="ECO:0000313" key="2">
    <source>
        <dbReference type="EMBL" id="TPW26076.1"/>
    </source>
</evidence>
<name>A0A506TXN9_9HYPH</name>
<dbReference type="RefSeq" id="WP_141168164.1">
    <property type="nucleotide sequence ID" value="NZ_VHLH01000038.1"/>
</dbReference>
<dbReference type="Proteomes" id="UP000320314">
    <property type="component" value="Unassembled WGS sequence"/>
</dbReference>
<keyword evidence="1" id="KW-1133">Transmembrane helix</keyword>
<keyword evidence="3" id="KW-1185">Reference proteome</keyword>
<feature type="transmembrane region" description="Helical" evidence="1">
    <location>
        <begin position="32"/>
        <end position="56"/>
    </location>
</feature>
<evidence type="ECO:0000313" key="3">
    <source>
        <dbReference type="Proteomes" id="UP000320314"/>
    </source>
</evidence>
<sequence>MHTIRAFFSTVVGLAVTSLAFAVAAAFSFAVIVVVGFAAVAGLAVVKLVPFVRVGLVNLQIGTRSLWQGGRQAVLRA</sequence>
<protein>
    <submittedName>
        <fullName evidence="2">Uncharacterized protein</fullName>
    </submittedName>
</protein>
<gene>
    <name evidence="2" type="ORF">FJU11_16425</name>
</gene>
<organism evidence="2 3">
    <name type="scientific">Pararhizobium mangrovi</name>
    <dbReference type="NCBI Taxonomy" id="2590452"/>
    <lineage>
        <taxon>Bacteria</taxon>
        <taxon>Pseudomonadati</taxon>
        <taxon>Pseudomonadota</taxon>
        <taxon>Alphaproteobacteria</taxon>
        <taxon>Hyphomicrobiales</taxon>
        <taxon>Rhizobiaceae</taxon>
        <taxon>Rhizobium/Agrobacterium group</taxon>
        <taxon>Pararhizobium</taxon>
    </lineage>
</organism>
<accession>A0A506TXN9</accession>
<proteinExistence type="predicted"/>
<dbReference type="EMBL" id="VHLH01000038">
    <property type="protein sequence ID" value="TPW26076.1"/>
    <property type="molecule type" value="Genomic_DNA"/>
</dbReference>
<comment type="caution">
    <text evidence="2">The sequence shown here is derived from an EMBL/GenBank/DDBJ whole genome shotgun (WGS) entry which is preliminary data.</text>
</comment>
<evidence type="ECO:0000256" key="1">
    <source>
        <dbReference type="SAM" id="Phobius"/>
    </source>
</evidence>
<reference evidence="2 3" key="1">
    <citation type="submission" date="2019-06" db="EMBL/GenBank/DDBJ databases">
        <authorList>
            <person name="Li M."/>
        </authorList>
    </citation>
    <scope>NUCLEOTIDE SEQUENCE [LARGE SCALE GENOMIC DNA]</scope>
    <source>
        <strain evidence="2 3">BGMRC6574</strain>
    </source>
</reference>
<dbReference type="AlphaFoldDB" id="A0A506TXN9"/>
<keyword evidence="1" id="KW-0812">Transmembrane</keyword>
<keyword evidence="1" id="KW-0472">Membrane</keyword>